<protein>
    <submittedName>
        <fullName evidence="2">Uncharacterized protein</fullName>
    </submittedName>
</protein>
<dbReference type="AlphaFoldDB" id="A0AAD7J0K3"/>
<name>A0AAD7J0K3_9AGAR</name>
<feature type="transmembrane region" description="Helical" evidence="1">
    <location>
        <begin position="26"/>
        <end position="47"/>
    </location>
</feature>
<comment type="caution">
    <text evidence="2">The sequence shown here is derived from an EMBL/GenBank/DDBJ whole genome shotgun (WGS) entry which is preliminary data.</text>
</comment>
<organism evidence="2 3">
    <name type="scientific">Mycena maculata</name>
    <dbReference type="NCBI Taxonomy" id="230809"/>
    <lineage>
        <taxon>Eukaryota</taxon>
        <taxon>Fungi</taxon>
        <taxon>Dikarya</taxon>
        <taxon>Basidiomycota</taxon>
        <taxon>Agaricomycotina</taxon>
        <taxon>Agaricomycetes</taxon>
        <taxon>Agaricomycetidae</taxon>
        <taxon>Agaricales</taxon>
        <taxon>Marasmiineae</taxon>
        <taxon>Mycenaceae</taxon>
        <taxon>Mycena</taxon>
    </lineage>
</organism>
<dbReference type="EMBL" id="JARJLG010000070">
    <property type="protein sequence ID" value="KAJ7753630.1"/>
    <property type="molecule type" value="Genomic_DNA"/>
</dbReference>
<feature type="transmembrane region" description="Helical" evidence="1">
    <location>
        <begin position="140"/>
        <end position="161"/>
    </location>
</feature>
<keyword evidence="1" id="KW-0472">Membrane</keyword>
<evidence type="ECO:0000313" key="2">
    <source>
        <dbReference type="EMBL" id="KAJ7753630.1"/>
    </source>
</evidence>
<keyword evidence="1" id="KW-0812">Transmembrane</keyword>
<keyword evidence="3" id="KW-1185">Reference proteome</keyword>
<feature type="transmembrane region" description="Helical" evidence="1">
    <location>
        <begin position="111"/>
        <end position="133"/>
    </location>
</feature>
<accession>A0AAD7J0K3</accession>
<gene>
    <name evidence="2" type="ORF">DFH07DRAFT_510194</name>
</gene>
<feature type="transmembrane region" description="Helical" evidence="1">
    <location>
        <begin position="225"/>
        <end position="250"/>
    </location>
</feature>
<feature type="transmembrane region" description="Helical" evidence="1">
    <location>
        <begin position="181"/>
        <end position="204"/>
    </location>
</feature>
<keyword evidence="1" id="KW-1133">Transmembrane helix</keyword>
<dbReference type="Proteomes" id="UP001215280">
    <property type="component" value="Unassembled WGS sequence"/>
</dbReference>
<sequence length="266" mass="29251">MASNPNRPDLPDAILSLERATIVGDALSQMVFGIVICVFLQSMYQLIDGPPRRNEKRNIPLITFTLVLFALGTVFVSMDLNSLKLAWVDNRNAPGGPIAYSLAQYGKPITVVPNSCAIIGDWLAAGFLLYRCVIIFHLNFAIVAIPILMYLASIAMSIMVLFQSSRPNANLWTTLTVNFGIPYYTLSAALNVLITIMITTRLLLYRRSLRNTLGREQAMSVPFASVASMLVESSLLYAVTSILFLVPYGLKSDVSNVFIPILIQGP</sequence>
<proteinExistence type="predicted"/>
<evidence type="ECO:0000313" key="3">
    <source>
        <dbReference type="Proteomes" id="UP001215280"/>
    </source>
</evidence>
<reference evidence="2" key="1">
    <citation type="submission" date="2023-03" db="EMBL/GenBank/DDBJ databases">
        <title>Massive genome expansion in bonnet fungi (Mycena s.s.) driven by repeated elements and novel gene families across ecological guilds.</title>
        <authorList>
            <consortium name="Lawrence Berkeley National Laboratory"/>
            <person name="Harder C.B."/>
            <person name="Miyauchi S."/>
            <person name="Viragh M."/>
            <person name="Kuo A."/>
            <person name="Thoen E."/>
            <person name="Andreopoulos B."/>
            <person name="Lu D."/>
            <person name="Skrede I."/>
            <person name="Drula E."/>
            <person name="Henrissat B."/>
            <person name="Morin E."/>
            <person name="Kohler A."/>
            <person name="Barry K."/>
            <person name="LaButti K."/>
            <person name="Morin E."/>
            <person name="Salamov A."/>
            <person name="Lipzen A."/>
            <person name="Mereny Z."/>
            <person name="Hegedus B."/>
            <person name="Baldrian P."/>
            <person name="Stursova M."/>
            <person name="Weitz H."/>
            <person name="Taylor A."/>
            <person name="Grigoriev I.V."/>
            <person name="Nagy L.G."/>
            <person name="Martin F."/>
            <person name="Kauserud H."/>
        </authorList>
    </citation>
    <scope>NUCLEOTIDE SEQUENCE</scope>
    <source>
        <strain evidence="2">CBHHK188m</strain>
    </source>
</reference>
<evidence type="ECO:0000256" key="1">
    <source>
        <dbReference type="SAM" id="Phobius"/>
    </source>
</evidence>
<feature type="transmembrane region" description="Helical" evidence="1">
    <location>
        <begin position="59"/>
        <end position="78"/>
    </location>
</feature>